<protein>
    <recommendedName>
        <fullName evidence="3">SnoaL-like domain-containing protein</fullName>
    </recommendedName>
</protein>
<dbReference type="SUPFAM" id="SSF54427">
    <property type="entry name" value="NTF2-like"/>
    <property type="match status" value="1"/>
</dbReference>
<accession>A0ABS1RU21</accession>
<evidence type="ECO:0008006" key="3">
    <source>
        <dbReference type="Google" id="ProtNLM"/>
    </source>
</evidence>
<gene>
    <name evidence="1" type="ORF">JMM60_12305</name>
</gene>
<comment type="caution">
    <text evidence="1">The sequence shown here is derived from an EMBL/GenBank/DDBJ whole genome shotgun (WGS) entry which is preliminary data.</text>
</comment>
<name>A0ABS1RU21_RHOSU</name>
<dbReference type="Proteomes" id="UP000604473">
    <property type="component" value="Unassembled WGS sequence"/>
</dbReference>
<reference evidence="1 2" key="1">
    <citation type="submission" date="2021-01" db="EMBL/GenBank/DDBJ databases">
        <title>Draft genomes of Rhodovulum sulfidophilum.</title>
        <authorList>
            <person name="Guzman M.S."/>
        </authorList>
    </citation>
    <scope>NUCLEOTIDE SEQUENCE [LARGE SCALE GENOMIC DNA]</scope>
    <source>
        <strain evidence="1 2">AB35</strain>
    </source>
</reference>
<evidence type="ECO:0000313" key="2">
    <source>
        <dbReference type="Proteomes" id="UP000604473"/>
    </source>
</evidence>
<dbReference type="EMBL" id="JAESJJ010000016">
    <property type="protein sequence ID" value="MBL3609573.1"/>
    <property type="molecule type" value="Genomic_DNA"/>
</dbReference>
<sequence length="140" mass="15753">MTTDKAMTPSEACDLLQRMFAVFMDPNTKQDDLAESLTPDYVQRVDGKQFDYNEFLLRHQALQGTISSGSVNFEHFATDGFSGATVHIAEAVKRNGERIRLRVIAYYQFCGNRISLVDKLTQLLDGDQEDRDLGSRTVPA</sequence>
<evidence type="ECO:0000313" key="1">
    <source>
        <dbReference type="EMBL" id="MBL3609573.1"/>
    </source>
</evidence>
<dbReference type="RefSeq" id="WP_202249430.1">
    <property type="nucleotide sequence ID" value="NZ_JAESJJ010000016.1"/>
</dbReference>
<organism evidence="1 2">
    <name type="scientific">Rhodovulum sulfidophilum</name>
    <name type="common">Rhodobacter sulfidophilus</name>
    <dbReference type="NCBI Taxonomy" id="35806"/>
    <lineage>
        <taxon>Bacteria</taxon>
        <taxon>Pseudomonadati</taxon>
        <taxon>Pseudomonadota</taxon>
        <taxon>Alphaproteobacteria</taxon>
        <taxon>Rhodobacterales</taxon>
        <taxon>Paracoccaceae</taxon>
        <taxon>Rhodovulum</taxon>
    </lineage>
</organism>
<proteinExistence type="predicted"/>
<keyword evidence="2" id="KW-1185">Reference proteome</keyword>
<dbReference type="InterPro" id="IPR032710">
    <property type="entry name" value="NTF2-like_dom_sf"/>
</dbReference>